<accession>A0A8H7VGL4</accession>
<organism evidence="1 2">
    <name type="scientific">Circinella minor</name>
    <dbReference type="NCBI Taxonomy" id="1195481"/>
    <lineage>
        <taxon>Eukaryota</taxon>
        <taxon>Fungi</taxon>
        <taxon>Fungi incertae sedis</taxon>
        <taxon>Mucoromycota</taxon>
        <taxon>Mucoromycotina</taxon>
        <taxon>Mucoromycetes</taxon>
        <taxon>Mucorales</taxon>
        <taxon>Lichtheimiaceae</taxon>
        <taxon>Circinella</taxon>
    </lineage>
</organism>
<gene>
    <name evidence="1" type="ORF">INT45_007855</name>
</gene>
<dbReference type="OrthoDB" id="2255941at2759"/>
<dbReference type="AlphaFoldDB" id="A0A8H7VGL4"/>
<comment type="caution">
    <text evidence="1">The sequence shown here is derived from an EMBL/GenBank/DDBJ whole genome shotgun (WGS) entry which is preliminary data.</text>
</comment>
<proteinExistence type="predicted"/>
<reference evidence="1 2" key="1">
    <citation type="submission" date="2020-12" db="EMBL/GenBank/DDBJ databases">
        <title>Metabolic potential, ecology and presence of endohyphal bacteria is reflected in genomic diversity of Mucoromycotina.</title>
        <authorList>
            <person name="Muszewska A."/>
            <person name="Okrasinska A."/>
            <person name="Steczkiewicz K."/>
            <person name="Drgas O."/>
            <person name="Orlowska M."/>
            <person name="Perlinska-Lenart U."/>
            <person name="Aleksandrzak-Piekarczyk T."/>
            <person name="Szatraj K."/>
            <person name="Zielenkiewicz U."/>
            <person name="Pilsyk S."/>
            <person name="Malc E."/>
            <person name="Mieczkowski P."/>
            <person name="Kruszewska J.S."/>
            <person name="Biernat P."/>
            <person name="Pawlowska J."/>
        </authorList>
    </citation>
    <scope>NUCLEOTIDE SEQUENCE [LARGE SCALE GENOMIC DNA]</scope>
    <source>
        <strain evidence="1 2">CBS 142.35</strain>
    </source>
</reference>
<dbReference type="EMBL" id="JAEPRB010000249">
    <property type="protein sequence ID" value="KAG2218152.1"/>
    <property type="molecule type" value="Genomic_DNA"/>
</dbReference>
<sequence>MNGYLLACTTYTCDMTDGFKYLKGCYMHWMQSVQRISSIHTIVPVDKPLAFLELTVKLHTTVDEIEFSDACNNIVSEFPNAYIWVNITSSTETCQSDQDDPSQFYEYGMLTTYNQQEKLRKPRRIGTKSYVENDGRSADNTDAIFADENDLEKQECAKQKHTPKQLHVDDGKVSDHLDYLAEDDVKGIMCWDSKGFALMNENELPALDVDNPTIQEELEHIEEIESYDTSLLIQLDVLQETSSHQASL</sequence>
<dbReference type="Proteomes" id="UP000646827">
    <property type="component" value="Unassembled WGS sequence"/>
</dbReference>
<keyword evidence="2" id="KW-1185">Reference proteome</keyword>
<name>A0A8H7VGL4_9FUNG</name>
<evidence type="ECO:0000313" key="2">
    <source>
        <dbReference type="Proteomes" id="UP000646827"/>
    </source>
</evidence>
<protein>
    <submittedName>
        <fullName evidence="1">Uncharacterized protein</fullName>
    </submittedName>
</protein>
<evidence type="ECO:0000313" key="1">
    <source>
        <dbReference type="EMBL" id="KAG2218152.1"/>
    </source>
</evidence>